<evidence type="ECO:0000313" key="2">
    <source>
        <dbReference type="EMBL" id="KND33690.1"/>
    </source>
</evidence>
<protein>
    <recommendedName>
        <fullName evidence="4">DUF4388 domain-containing protein</fullName>
    </recommendedName>
</protein>
<proteinExistence type="predicted"/>
<dbReference type="OrthoDB" id="4550778at2"/>
<evidence type="ECO:0008006" key="4">
    <source>
        <dbReference type="Google" id="ProtNLM"/>
    </source>
</evidence>
<evidence type="ECO:0000313" key="3">
    <source>
        <dbReference type="Proteomes" id="UP000037151"/>
    </source>
</evidence>
<feature type="region of interest" description="Disordered" evidence="1">
    <location>
        <begin position="220"/>
        <end position="267"/>
    </location>
</feature>
<comment type="caution">
    <text evidence="2">The sequence shown here is derived from an EMBL/GenBank/DDBJ whole genome shotgun (WGS) entry which is preliminary data.</text>
</comment>
<dbReference type="Proteomes" id="UP000037151">
    <property type="component" value="Unassembled WGS sequence"/>
</dbReference>
<dbReference type="AlphaFoldDB" id="A0A0L0K7S8"/>
<feature type="compositionally biased region" description="Basic residues" evidence="1">
    <location>
        <begin position="257"/>
        <end position="267"/>
    </location>
</feature>
<name>A0A0L0K7S8_9ACTN</name>
<sequence>MTSAATPRNLPALLAALHDEGRDAAVTVSGTPGGTIHVRAGLVVAVDTPGAPSAESILLKSGRVDDSSWAAARAAHGDLAQQLQERGVLTPQEFEVACTAALFDGAFALALGPGAVWEVRDPTPGVVAARAFAPHLVAAETTRRLTALTELWGSPSELARTRLRTTDTPRPEVLGARHTALLDAVNGRRTPRDLAFTLGRGTYAVMMDLAHLRTLGLIHPDVTPTGRPSTALRVPGARADASRPPARSTPLPTRTPGTHHPHRSDTV</sequence>
<accession>A0A0L0K7S8</accession>
<gene>
    <name evidence="2" type="ORF">IQ63_18735</name>
</gene>
<evidence type="ECO:0000256" key="1">
    <source>
        <dbReference type="SAM" id="MobiDB-lite"/>
    </source>
</evidence>
<organism evidence="2 3">
    <name type="scientific">Streptomyces acidiscabies</name>
    <dbReference type="NCBI Taxonomy" id="42234"/>
    <lineage>
        <taxon>Bacteria</taxon>
        <taxon>Bacillati</taxon>
        <taxon>Actinomycetota</taxon>
        <taxon>Actinomycetes</taxon>
        <taxon>Kitasatosporales</taxon>
        <taxon>Streptomycetaceae</taxon>
        <taxon>Streptomyces</taxon>
    </lineage>
</organism>
<reference evidence="3" key="1">
    <citation type="submission" date="2014-07" db="EMBL/GenBank/DDBJ databases">
        <title>Genome sequencing of plant-pathogenic Streptomyces species.</title>
        <authorList>
            <person name="Harrison J."/>
            <person name="Sapp M."/>
            <person name="Thwaites R."/>
            <person name="Studholme D.J."/>
        </authorList>
    </citation>
    <scope>NUCLEOTIDE SEQUENCE [LARGE SCALE GENOMIC DNA]</scope>
    <source>
        <strain evidence="3">NCPPB 4445</strain>
    </source>
</reference>
<dbReference type="PATRIC" id="fig|42234.21.peg.3860"/>
<dbReference type="RefSeq" id="WP_050371676.1">
    <property type="nucleotide sequence ID" value="NZ_KQ257821.1"/>
</dbReference>
<feature type="compositionally biased region" description="Low complexity" evidence="1">
    <location>
        <begin position="235"/>
        <end position="250"/>
    </location>
</feature>
<dbReference type="EMBL" id="JPPY01000122">
    <property type="protein sequence ID" value="KND33690.1"/>
    <property type="molecule type" value="Genomic_DNA"/>
</dbReference>